<feature type="region of interest" description="Disordered" evidence="1">
    <location>
        <begin position="343"/>
        <end position="367"/>
    </location>
</feature>
<dbReference type="STRING" id="4829.A0A168LDT9"/>
<gene>
    <name evidence="2" type="primary">ABSGL_02003.1 scaffold 2596</name>
</gene>
<dbReference type="OrthoDB" id="2260223at2759"/>
<dbReference type="Proteomes" id="UP000078561">
    <property type="component" value="Unassembled WGS sequence"/>
</dbReference>
<evidence type="ECO:0000313" key="2">
    <source>
        <dbReference type="EMBL" id="SAL96587.1"/>
    </source>
</evidence>
<name>A0A168LDT9_ABSGL</name>
<dbReference type="OMA" id="YETIEPW"/>
<sequence>MDDSFVSDVHHGNRTYLHLYETIEPWPSCTSNWMIGNFDVIAELKTFWEVSVHLARSQGKINDTRILALHCIFPFLFDQKDSITMYIDHHAEVLNELKELTMGCPTVSSDLILWCHSLTTTAGTWTTMKKQCLDIMNLAYEKGDDTDILATNILFNIAPRIARKRDTYMIEDTFVHLYLDSMLEDLFSDGEIFYQSWANSSLESSAQMKPDWLSYIRPWRTKVDITICEVKPPSKQGSGDQSDFVKLGLEMRGMLDKMLDVIEAEDAMVFGILVEGYRITTYAMDLKAQVYRMTQLGRCDMMSLQSNLGAFPALFQCLLQVKTLAVKVAIKAKAAQLELAKGKRRSPGPACRSYTMMHTTKKKRPSQ</sequence>
<reference evidence="2" key="1">
    <citation type="submission" date="2016-04" db="EMBL/GenBank/DDBJ databases">
        <authorList>
            <person name="Evans L.H."/>
            <person name="Alamgir A."/>
            <person name="Owens N."/>
            <person name="Weber N.D."/>
            <person name="Virtaneva K."/>
            <person name="Barbian K."/>
            <person name="Babar A."/>
            <person name="Rosenke K."/>
        </authorList>
    </citation>
    <scope>NUCLEOTIDE SEQUENCE [LARGE SCALE GENOMIC DNA]</scope>
    <source>
        <strain evidence="2">CBS 101.48</strain>
    </source>
</reference>
<dbReference type="EMBL" id="LT551165">
    <property type="protein sequence ID" value="SAL96587.1"/>
    <property type="molecule type" value="Genomic_DNA"/>
</dbReference>
<evidence type="ECO:0000313" key="3">
    <source>
        <dbReference type="Proteomes" id="UP000078561"/>
    </source>
</evidence>
<keyword evidence="3" id="KW-1185">Reference proteome</keyword>
<evidence type="ECO:0000256" key="1">
    <source>
        <dbReference type="SAM" id="MobiDB-lite"/>
    </source>
</evidence>
<proteinExistence type="predicted"/>
<dbReference type="AlphaFoldDB" id="A0A168LDT9"/>
<organism evidence="2">
    <name type="scientific">Absidia glauca</name>
    <name type="common">Pin mould</name>
    <dbReference type="NCBI Taxonomy" id="4829"/>
    <lineage>
        <taxon>Eukaryota</taxon>
        <taxon>Fungi</taxon>
        <taxon>Fungi incertae sedis</taxon>
        <taxon>Mucoromycota</taxon>
        <taxon>Mucoromycotina</taxon>
        <taxon>Mucoromycetes</taxon>
        <taxon>Mucorales</taxon>
        <taxon>Cunninghamellaceae</taxon>
        <taxon>Absidia</taxon>
    </lineage>
</organism>
<accession>A0A168LDT9</accession>
<protein>
    <submittedName>
        <fullName evidence="2">Uncharacterized protein</fullName>
    </submittedName>
</protein>
<dbReference type="InParanoid" id="A0A168LDT9"/>